<dbReference type="EMBL" id="JANPWB010000013">
    <property type="protein sequence ID" value="KAJ1107451.1"/>
    <property type="molecule type" value="Genomic_DNA"/>
</dbReference>
<proteinExistence type="predicted"/>
<sequence>MDQRVIRAIELLKEAGRLNLIAAPAAPRVRPVRRAASGVAAVVAACSPPRGRQPTHRTVAETVRDGGAEKEVTAQGPDPLPFLVAETEKGHMTDLNGWEEKKTRKMLIR</sequence>
<comment type="caution">
    <text evidence="1">The sequence shown here is derived from an EMBL/GenBank/DDBJ whole genome shotgun (WGS) entry which is preliminary data.</text>
</comment>
<dbReference type="AlphaFoldDB" id="A0AAV7MUM8"/>
<organism evidence="1 2">
    <name type="scientific">Pleurodeles waltl</name>
    <name type="common">Iberian ribbed newt</name>
    <dbReference type="NCBI Taxonomy" id="8319"/>
    <lineage>
        <taxon>Eukaryota</taxon>
        <taxon>Metazoa</taxon>
        <taxon>Chordata</taxon>
        <taxon>Craniata</taxon>
        <taxon>Vertebrata</taxon>
        <taxon>Euteleostomi</taxon>
        <taxon>Amphibia</taxon>
        <taxon>Batrachia</taxon>
        <taxon>Caudata</taxon>
        <taxon>Salamandroidea</taxon>
        <taxon>Salamandridae</taxon>
        <taxon>Pleurodelinae</taxon>
        <taxon>Pleurodeles</taxon>
    </lineage>
</organism>
<gene>
    <name evidence="1" type="ORF">NDU88_004841</name>
</gene>
<evidence type="ECO:0000313" key="2">
    <source>
        <dbReference type="Proteomes" id="UP001066276"/>
    </source>
</evidence>
<dbReference type="Proteomes" id="UP001066276">
    <property type="component" value="Chromosome 9"/>
</dbReference>
<name>A0AAV7MUM8_PLEWA</name>
<reference evidence="1" key="1">
    <citation type="journal article" date="2022" name="bioRxiv">
        <title>Sequencing and chromosome-scale assembly of the giantPleurodeles waltlgenome.</title>
        <authorList>
            <person name="Brown T."/>
            <person name="Elewa A."/>
            <person name="Iarovenko S."/>
            <person name="Subramanian E."/>
            <person name="Araus A.J."/>
            <person name="Petzold A."/>
            <person name="Susuki M."/>
            <person name="Suzuki K.-i.T."/>
            <person name="Hayashi T."/>
            <person name="Toyoda A."/>
            <person name="Oliveira C."/>
            <person name="Osipova E."/>
            <person name="Leigh N.D."/>
            <person name="Simon A."/>
            <person name="Yun M.H."/>
        </authorList>
    </citation>
    <scope>NUCLEOTIDE SEQUENCE</scope>
    <source>
        <strain evidence="1">20211129_DDA</strain>
        <tissue evidence="1">Liver</tissue>
    </source>
</reference>
<keyword evidence="2" id="KW-1185">Reference proteome</keyword>
<accession>A0AAV7MUM8</accession>
<protein>
    <submittedName>
        <fullName evidence="1">Uncharacterized protein</fullName>
    </submittedName>
</protein>
<evidence type="ECO:0000313" key="1">
    <source>
        <dbReference type="EMBL" id="KAJ1107451.1"/>
    </source>
</evidence>